<feature type="active site" description="Nucleophile" evidence="7">
    <location>
        <position position="281"/>
    </location>
</feature>
<feature type="domain" description="Glycosyl hydrolase family 13 catalytic" evidence="9">
    <location>
        <begin position="53"/>
        <end position="449"/>
    </location>
</feature>
<dbReference type="PIRSF" id="PIRSF001021">
    <property type="entry name" value="Alph-amls_thrmst"/>
    <property type="match status" value="1"/>
</dbReference>
<feature type="binding site" evidence="8">
    <location>
        <position position="210"/>
    </location>
    <ligand>
        <name>Ca(2+)</name>
        <dbReference type="ChEBI" id="CHEBI:29108"/>
        <label>2</label>
    </ligand>
</feature>
<dbReference type="EMBL" id="JAHHHV010000005">
    <property type="protein sequence ID" value="MBW4464102.1"/>
    <property type="molecule type" value="Genomic_DNA"/>
</dbReference>
<dbReference type="GO" id="GO:0004556">
    <property type="term" value="F:alpha-amylase activity"/>
    <property type="evidence" value="ECO:0007669"/>
    <property type="project" value="UniProtKB-EC"/>
</dbReference>
<dbReference type="Gene3D" id="3.20.20.80">
    <property type="entry name" value="Glycosidases"/>
    <property type="match status" value="1"/>
</dbReference>
<dbReference type="GO" id="GO:0005975">
    <property type="term" value="P:carbohydrate metabolic process"/>
    <property type="evidence" value="ECO:0007669"/>
    <property type="project" value="InterPro"/>
</dbReference>
<comment type="caution">
    <text evidence="10">The sequence shown here is derived from an EMBL/GenBank/DDBJ whole genome shotgun (WGS) entry which is preliminary data.</text>
</comment>
<dbReference type="NCBIfam" id="NF006969">
    <property type="entry name" value="PRK09441.1-2"/>
    <property type="match status" value="1"/>
</dbReference>
<evidence type="ECO:0000256" key="3">
    <source>
        <dbReference type="ARBA" id="ARBA00022723"/>
    </source>
</evidence>
<dbReference type="Pfam" id="PF00128">
    <property type="entry name" value="Alpha-amylase"/>
    <property type="match status" value="1"/>
</dbReference>
<evidence type="ECO:0000259" key="9">
    <source>
        <dbReference type="SMART" id="SM00642"/>
    </source>
</evidence>
<dbReference type="SUPFAM" id="SSF51011">
    <property type="entry name" value="Glycosyl hydrolase domain"/>
    <property type="match status" value="1"/>
</dbReference>
<dbReference type="PANTHER" id="PTHR43447">
    <property type="entry name" value="ALPHA-AMYLASE"/>
    <property type="match status" value="1"/>
</dbReference>
<evidence type="ECO:0000256" key="1">
    <source>
        <dbReference type="ARBA" id="ARBA00001913"/>
    </source>
</evidence>
<evidence type="ECO:0000256" key="4">
    <source>
        <dbReference type="ARBA" id="ARBA00022801"/>
    </source>
</evidence>
<dbReference type="InterPro" id="IPR013776">
    <property type="entry name" value="A-amylase_thermo"/>
</dbReference>
<protein>
    <submittedName>
        <fullName evidence="10">Alpha-amylase</fullName>
        <ecNumber evidence="10">3.2.1.1</ecNumber>
    </submittedName>
</protein>
<dbReference type="InterPro" id="IPR013780">
    <property type="entry name" value="Glyco_hydro_b"/>
</dbReference>
<name>A0A951U433_9CYAN</name>
<keyword evidence="8" id="KW-0106">Calcium</keyword>
<evidence type="ECO:0000256" key="6">
    <source>
        <dbReference type="ARBA" id="ARBA00023295"/>
    </source>
</evidence>
<dbReference type="InterPro" id="IPR006047">
    <property type="entry name" value="GH13_cat_dom"/>
</dbReference>
<gene>
    <name evidence="10" type="ORF">KME07_01510</name>
</gene>
<feature type="binding site" evidence="8">
    <location>
        <position position="252"/>
    </location>
    <ligand>
        <name>Ca(2+)</name>
        <dbReference type="ChEBI" id="CHEBI:29108"/>
        <label>2</label>
    </ligand>
</feature>
<keyword evidence="3 8" id="KW-0479">Metal-binding</keyword>
<dbReference type="NCBIfam" id="NF006968">
    <property type="entry name" value="PRK09441.1-1"/>
    <property type="match status" value="1"/>
</dbReference>
<evidence type="ECO:0000256" key="8">
    <source>
        <dbReference type="PIRSR" id="PIRSR001021-2"/>
    </source>
</evidence>
<feature type="binding site" evidence="8">
    <location>
        <position position="250"/>
    </location>
    <ligand>
        <name>Ca(2+)</name>
        <dbReference type="ChEBI" id="CHEBI:29108"/>
        <label>1</label>
    </ligand>
</feature>
<dbReference type="Gene3D" id="2.60.40.1180">
    <property type="entry name" value="Golgi alpha-mannosidase II"/>
    <property type="match status" value="1"/>
</dbReference>
<feature type="binding site" evidence="8">
    <location>
        <position position="285"/>
    </location>
    <ligand>
        <name>Ca(2+)</name>
        <dbReference type="ChEBI" id="CHEBI:29108"/>
        <label>1</label>
    </ligand>
</feature>
<keyword evidence="4 10" id="KW-0378">Hydrolase</keyword>
<dbReference type="Proteomes" id="UP000707356">
    <property type="component" value="Unassembled WGS sequence"/>
</dbReference>
<evidence type="ECO:0000313" key="11">
    <source>
        <dbReference type="Proteomes" id="UP000707356"/>
    </source>
</evidence>
<keyword evidence="5" id="KW-0119">Carbohydrate metabolism</keyword>
<accession>A0A951U433</accession>
<feature type="active site" description="Proton donor" evidence="7">
    <location>
        <position position="311"/>
    </location>
</feature>
<evidence type="ECO:0000313" key="10">
    <source>
        <dbReference type="EMBL" id="MBW4464102.1"/>
    </source>
</evidence>
<dbReference type="CDD" id="cd11318">
    <property type="entry name" value="AmyAc_bac_fung_AmyA"/>
    <property type="match status" value="1"/>
</dbReference>
<reference evidence="10" key="2">
    <citation type="journal article" date="2022" name="Microbiol. Resour. Announc.">
        <title>Metagenome Sequencing to Explore Phylogenomics of Terrestrial Cyanobacteria.</title>
        <authorList>
            <person name="Ward R.D."/>
            <person name="Stajich J.E."/>
            <person name="Johansen J.R."/>
            <person name="Huntemann M."/>
            <person name="Clum A."/>
            <person name="Foster B."/>
            <person name="Foster B."/>
            <person name="Roux S."/>
            <person name="Palaniappan K."/>
            <person name="Varghese N."/>
            <person name="Mukherjee S."/>
            <person name="Reddy T.B.K."/>
            <person name="Daum C."/>
            <person name="Copeland A."/>
            <person name="Chen I.A."/>
            <person name="Ivanova N.N."/>
            <person name="Kyrpides N.C."/>
            <person name="Shapiro N."/>
            <person name="Eloe-Fadrosh E.A."/>
            <person name="Pietrasiak N."/>
        </authorList>
    </citation>
    <scope>NUCLEOTIDE SEQUENCE</scope>
    <source>
        <strain evidence="10">GSE-TBD4-15B</strain>
    </source>
</reference>
<reference evidence="10" key="1">
    <citation type="submission" date="2021-05" db="EMBL/GenBank/DDBJ databases">
        <authorList>
            <person name="Pietrasiak N."/>
            <person name="Ward R."/>
            <person name="Stajich J.E."/>
            <person name="Kurbessoian T."/>
        </authorList>
    </citation>
    <scope>NUCLEOTIDE SEQUENCE</scope>
    <source>
        <strain evidence="10">GSE-TBD4-15B</strain>
    </source>
</reference>
<evidence type="ECO:0000256" key="2">
    <source>
        <dbReference type="ARBA" id="ARBA00008061"/>
    </source>
</evidence>
<feature type="binding site" evidence="8">
    <location>
        <position position="465"/>
    </location>
    <ligand>
        <name>Ca(2+)</name>
        <dbReference type="ChEBI" id="CHEBI:29108"/>
        <label>3</label>
    </ligand>
</feature>
<proteinExistence type="inferred from homology"/>
<evidence type="ECO:0000256" key="7">
    <source>
        <dbReference type="PIRSR" id="PIRSR001021-1"/>
    </source>
</evidence>
<feature type="binding site" evidence="8">
    <location>
        <position position="487"/>
    </location>
    <ligand>
        <name>Ca(2+)</name>
        <dbReference type="ChEBI" id="CHEBI:29108"/>
        <label>3</label>
    </ligand>
</feature>
<feature type="binding site" evidence="8">
    <location>
        <position position="350"/>
    </location>
    <ligand>
        <name>Ca(2+)</name>
        <dbReference type="ChEBI" id="CHEBI:29108"/>
        <label>3</label>
    </ligand>
</feature>
<keyword evidence="6 10" id="KW-0326">Glycosidase</keyword>
<feature type="binding site" evidence="8">
    <location>
        <position position="244"/>
    </location>
    <ligand>
        <name>Ca(2+)</name>
        <dbReference type="ChEBI" id="CHEBI:29108"/>
        <label>1</label>
    </ligand>
</feature>
<evidence type="ECO:0000256" key="5">
    <source>
        <dbReference type="ARBA" id="ARBA00023277"/>
    </source>
</evidence>
<comment type="cofactor">
    <cofactor evidence="1">
        <name>Ca(2+)</name>
        <dbReference type="ChEBI" id="CHEBI:29108"/>
    </cofactor>
</comment>
<dbReference type="AlphaFoldDB" id="A0A951U433"/>
<sequence>MENVFQQLQQRFRQIGQAVSSETLQESTKALQQWLADCGDKLAAKKADAEFNGTMMQWFHWYLPSDGNHWNQLQEQAAALAKVGVTALWLPPAFKANGGAFDVGYGIYDLFDLGEFDQKGTVRTKYGTKDEYVAGVKAARQAGLQIYADVVFNHKMGGDAEEEFAAIPVDFSDRNRALGGAETIKSWTSFDFPGRGDKYSSMKWRWWHFDSVDYNSYKPDYRAVYRMKDKSFETKVDLQSGNYDYLMGCDLDMNHPEVRGELKYWGEWILENIGVDGFRLDAIKHIQGDFFNDWLDHLEAKSGRNLFTVGEYWSENFDALSWYIGNAGGRLNLFDVPLHYNFYRASKSGGGYDMRKILDGTLMQNLPLFAVTFVDNHDTQPLQALESMVESWFKPLAYALILLRAEGYPSIFYPDYYGATYKDRGRDGNEYEIFMDSHRWILDRLLFARKHCAYGAQYTYFDHEDMIGWTRLGSEQHPRAMAVMMSDGAGGSKWMEVGKPHATFYDITEHIKEPVQANADGWAEFRTAGGSVSVWLEQESILDKLAELAAPFGIEIK</sequence>
<feature type="binding site" evidence="8">
    <location>
        <position position="153"/>
    </location>
    <ligand>
        <name>Ca(2+)</name>
        <dbReference type="ChEBI" id="CHEBI:29108"/>
        <label>1</label>
    </ligand>
</feature>
<dbReference type="GO" id="GO:0005509">
    <property type="term" value="F:calcium ion binding"/>
    <property type="evidence" value="ECO:0007669"/>
    <property type="project" value="InterPro"/>
</dbReference>
<dbReference type="EC" id="3.2.1.1" evidence="10"/>
<dbReference type="SUPFAM" id="SSF51445">
    <property type="entry name" value="(Trans)glycosidases"/>
    <property type="match status" value="1"/>
</dbReference>
<dbReference type="InterPro" id="IPR017853">
    <property type="entry name" value="GH"/>
</dbReference>
<dbReference type="SMART" id="SM00642">
    <property type="entry name" value="Aamy"/>
    <property type="match status" value="1"/>
</dbReference>
<comment type="similarity">
    <text evidence="2">Belongs to the glycosyl hydrolase 13 family.</text>
</comment>
<organism evidence="10 11">
    <name type="scientific">Pegethrix bostrychoides GSE-TBD4-15B</name>
    <dbReference type="NCBI Taxonomy" id="2839662"/>
    <lineage>
        <taxon>Bacteria</taxon>
        <taxon>Bacillati</taxon>
        <taxon>Cyanobacteriota</taxon>
        <taxon>Cyanophyceae</taxon>
        <taxon>Oculatellales</taxon>
        <taxon>Oculatellaceae</taxon>
        <taxon>Pegethrix</taxon>
    </lineage>
</organism>
<dbReference type="Gene3D" id="2.40.30.140">
    <property type="match status" value="1"/>
</dbReference>